<sequence length="81" mass="8696">MSQTRIETRGATDGPAVASSRSWAEGGRLTALGRLSHWDSATVATYHVTCQRPSSIPRQPPLGSINNQNHKEKLSRPSVGA</sequence>
<proteinExistence type="predicted"/>
<protein>
    <submittedName>
        <fullName evidence="2">Uncharacterized protein</fullName>
    </submittedName>
</protein>
<name>A0A8J3K3J2_9ACTN</name>
<dbReference type="Proteomes" id="UP000659904">
    <property type="component" value="Unassembled WGS sequence"/>
</dbReference>
<gene>
    <name evidence="2" type="ORF">Cci01nite_11750</name>
</gene>
<feature type="compositionally biased region" description="Basic and acidic residues" evidence="1">
    <location>
        <begin position="1"/>
        <end position="10"/>
    </location>
</feature>
<evidence type="ECO:0000256" key="1">
    <source>
        <dbReference type="SAM" id="MobiDB-lite"/>
    </source>
</evidence>
<feature type="region of interest" description="Disordered" evidence="1">
    <location>
        <begin position="1"/>
        <end position="22"/>
    </location>
</feature>
<comment type="caution">
    <text evidence="2">The sequence shown here is derived from an EMBL/GenBank/DDBJ whole genome shotgun (WGS) entry which is preliminary data.</text>
</comment>
<keyword evidence="3" id="KW-1185">Reference proteome</keyword>
<dbReference type="EMBL" id="BONH01000002">
    <property type="protein sequence ID" value="GIF96081.1"/>
    <property type="molecule type" value="Genomic_DNA"/>
</dbReference>
<accession>A0A8J3K3J2</accession>
<dbReference type="AlphaFoldDB" id="A0A8J3K3J2"/>
<reference evidence="2 3" key="1">
    <citation type="submission" date="2021-01" db="EMBL/GenBank/DDBJ databases">
        <title>Whole genome shotgun sequence of Catellatospora citrea NBRC 14495.</title>
        <authorList>
            <person name="Komaki H."/>
            <person name="Tamura T."/>
        </authorList>
    </citation>
    <scope>NUCLEOTIDE SEQUENCE [LARGE SCALE GENOMIC DNA]</scope>
    <source>
        <strain evidence="2 3">NBRC 14495</strain>
    </source>
</reference>
<feature type="region of interest" description="Disordered" evidence="1">
    <location>
        <begin position="52"/>
        <end position="81"/>
    </location>
</feature>
<evidence type="ECO:0000313" key="3">
    <source>
        <dbReference type="Proteomes" id="UP000659904"/>
    </source>
</evidence>
<organism evidence="2 3">
    <name type="scientific">Catellatospora citrea</name>
    <dbReference type="NCBI Taxonomy" id="53366"/>
    <lineage>
        <taxon>Bacteria</taxon>
        <taxon>Bacillati</taxon>
        <taxon>Actinomycetota</taxon>
        <taxon>Actinomycetes</taxon>
        <taxon>Micromonosporales</taxon>
        <taxon>Micromonosporaceae</taxon>
        <taxon>Catellatospora</taxon>
    </lineage>
</organism>
<evidence type="ECO:0000313" key="2">
    <source>
        <dbReference type="EMBL" id="GIF96081.1"/>
    </source>
</evidence>